<keyword evidence="3" id="KW-1185">Reference proteome</keyword>
<dbReference type="Proteomes" id="UP001152087">
    <property type="component" value="Unassembled WGS sequence"/>
</dbReference>
<accession>A0A9W8RBF1</accession>
<feature type="compositionally biased region" description="Low complexity" evidence="1">
    <location>
        <begin position="210"/>
        <end position="219"/>
    </location>
</feature>
<dbReference type="EMBL" id="JAOQAV010000011">
    <property type="protein sequence ID" value="KAJ4190301.1"/>
    <property type="molecule type" value="Genomic_DNA"/>
</dbReference>
<feature type="region of interest" description="Disordered" evidence="1">
    <location>
        <begin position="15"/>
        <end position="124"/>
    </location>
</feature>
<evidence type="ECO:0008006" key="4">
    <source>
        <dbReference type="Google" id="ProtNLM"/>
    </source>
</evidence>
<feature type="region of interest" description="Disordered" evidence="1">
    <location>
        <begin position="208"/>
        <end position="269"/>
    </location>
</feature>
<protein>
    <recommendedName>
        <fullName evidence="4">Vegetative cell wall protein gp1</fullName>
    </recommendedName>
</protein>
<feature type="compositionally biased region" description="Polar residues" evidence="1">
    <location>
        <begin position="91"/>
        <end position="102"/>
    </location>
</feature>
<name>A0A9W8RBF1_9HYPO</name>
<evidence type="ECO:0000313" key="3">
    <source>
        <dbReference type="Proteomes" id="UP001152087"/>
    </source>
</evidence>
<comment type="caution">
    <text evidence="2">The sequence shown here is derived from an EMBL/GenBank/DDBJ whole genome shotgun (WGS) entry which is preliminary data.</text>
</comment>
<feature type="compositionally biased region" description="Low complexity" evidence="1">
    <location>
        <begin position="39"/>
        <end position="56"/>
    </location>
</feature>
<gene>
    <name evidence="2" type="ORF">NW755_005443</name>
</gene>
<dbReference type="OrthoDB" id="5398854at2759"/>
<feature type="compositionally biased region" description="Low complexity" evidence="1">
    <location>
        <begin position="104"/>
        <end position="119"/>
    </location>
</feature>
<dbReference type="AlphaFoldDB" id="A0A9W8RBF1"/>
<proteinExistence type="predicted"/>
<evidence type="ECO:0000256" key="1">
    <source>
        <dbReference type="SAM" id="MobiDB-lite"/>
    </source>
</evidence>
<reference evidence="2" key="1">
    <citation type="submission" date="2022-09" db="EMBL/GenBank/DDBJ databases">
        <title>Fusarium specimens isolated from Avocado Roots.</title>
        <authorList>
            <person name="Stajich J."/>
            <person name="Roper C."/>
            <person name="Heimlech-Rivalta G."/>
        </authorList>
    </citation>
    <scope>NUCLEOTIDE SEQUENCE</scope>
    <source>
        <strain evidence="2">A02</strain>
    </source>
</reference>
<evidence type="ECO:0000313" key="2">
    <source>
        <dbReference type="EMBL" id="KAJ4190301.1"/>
    </source>
</evidence>
<organism evidence="2 3">
    <name type="scientific">Fusarium falciforme</name>
    <dbReference type="NCBI Taxonomy" id="195108"/>
    <lineage>
        <taxon>Eukaryota</taxon>
        <taxon>Fungi</taxon>
        <taxon>Dikarya</taxon>
        <taxon>Ascomycota</taxon>
        <taxon>Pezizomycotina</taxon>
        <taxon>Sordariomycetes</taxon>
        <taxon>Hypocreomycetidae</taxon>
        <taxon>Hypocreales</taxon>
        <taxon>Nectriaceae</taxon>
        <taxon>Fusarium</taxon>
        <taxon>Fusarium solani species complex</taxon>
    </lineage>
</organism>
<sequence>MQVLKADVSWASPHHKIMSYPSPRTPGSTPIHDYDSVYSRMSSATPTPSPRPTWTAEQTPRRPATRAAHGRFNSYSQQGDFSPRPPKDSPRYNSIGQYSTADVSPKTTSSSRRPSGSSPRSKRDRRFSFTYVRASTPYGESDEDEIIEALGHTYVLPAQSRSKNHHHRRSAFYTRELVDDDRGWYTNYDDYLQGAASAAIYDEPYNSREQMPPMYQQSPQPRPPTSFGHSRRSSTAVPPPRPQTVRPASSHRAKPAAPATPKATDADARKHRIPAGYSLKNWDPSEEPILLLGSVFDANSLGKWIYDWTVYHQGPATPISDMAGELWLLLIQLAGKVKRAEETVGRVRSAENRDLVDEFIESGERLTEKLRALLKACEAPMLKAAKRKQAGLGKNAGVEFVETLFGRDRELDKTEKFMQSVRLFNLRFDANCEEILRNPTK</sequence>